<dbReference type="AlphaFoldDB" id="X0W146"/>
<dbReference type="EMBL" id="BARS01032661">
    <property type="protein sequence ID" value="GAG17062.1"/>
    <property type="molecule type" value="Genomic_DNA"/>
</dbReference>
<comment type="caution">
    <text evidence="1">The sequence shown here is derived from an EMBL/GenBank/DDBJ whole genome shotgun (WGS) entry which is preliminary data.</text>
</comment>
<feature type="non-terminal residue" evidence="1">
    <location>
        <position position="105"/>
    </location>
</feature>
<organism evidence="1">
    <name type="scientific">marine sediment metagenome</name>
    <dbReference type="NCBI Taxonomy" id="412755"/>
    <lineage>
        <taxon>unclassified sequences</taxon>
        <taxon>metagenomes</taxon>
        <taxon>ecological metagenomes</taxon>
    </lineage>
</organism>
<gene>
    <name evidence="1" type="ORF">S01H1_50678</name>
</gene>
<sequence length="105" mass="11675">MDLDGAGWHRLFLESPAKEGLPVSQTDFVVAFLNDEGGAIRRNLNAYFPNTPIHLFPSFPAKGEKIHVARYISNCLKTAGLPIDPRAAFENAVMHPLMSMERPLQ</sequence>
<protein>
    <submittedName>
        <fullName evidence="1">Uncharacterized protein</fullName>
    </submittedName>
</protein>
<accession>X0W146</accession>
<reference evidence="1" key="1">
    <citation type="journal article" date="2014" name="Front. Microbiol.">
        <title>High frequency of phylogenetically diverse reductive dehalogenase-homologous genes in deep subseafloor sedimentary metagenomes.</title>
        <authorList>
            <person name="Kawai M."/>
            <person name="Futagami T."/>
            <person name="Toyoda A."/>
            <person name="Takaki Y."/>
            <person name="Nishi S."/>
            <person name="Hori S."/>
            <person name="Arai W."/>
            <person name="Tsubouchi T."/>
            <person name="Morono Y."/>
            <person name="Uchiyama I."/>
            <person name="Ito T."/>
            <person name="Fujiyama A."/>
            <person name="Inagaki F."/>
            <person name="Takami H."/>
        </authorList>
    </citation>
    <scope>NUCLEOTIDE SEQUENCE</scope>
    <source>
        <strain evidence="1">Expedition CK06-06</strain>
    </source>
</reference>
<name>X0W146_9ZZZZ</name>
<evidence type="ECO:0000313" key="1">
    <source>
        <dbReference type="EMBL" id="GAG17062.1"/>
    </source>
</evidence>
<proteinExistence type="predicted"/>